<dbReference type="GO" id="GO:0016020">
    <property type="term" value="C:membrane"/>
    <property type="evidence" value="ECO:0007669"/>
    <property type="project" value="UniProtKB-SubCell"/>
</dbReference>
<protein>
    <recommendedName>
        <fullName evidence="7">Protein kinase domain-containing protein</fullName>
    </recommendedName>
</protein>
<evidence type="ECO:0000256" key="6">
    <source>
        <dbReference type="ARBA" id="ARBA00023136"/>
    </source>
</evidence>
<dbReference type="AlphaFoldDB" id="A0A1R3L7R5"/>
<feature type="domain" description="Protein kinase" evidence="7">
    <location>
        <begin position="1"/>
        <end position="139"/>
    </location>
</feature>
<dbReference type="InterPro" id="IPR000719">
    <property type="entry name" value="Prot_kinase_dom"/>
</dbReference>
<proteinExistence type="predicted"/>
<dbReference type="InterPro" id="IPR008271">
    <property type="entry name" value="Ser/Thr_kinase_AS"/>
</dbReference>
<dbReference type="PANTHER" id="PTHR27008">
    <property type="entry name" value="OS04G0122200 PROTEIN"/>
    <property type="match status" value="1"/>
</dbReference>
<keyword evidence="3" id="KW-0812">Transmembrane</keyword>
<dbReference type="GO" id="GO:0005524">
    <property type="term" value="F:ATP binding"/>
    <property type="evidence" value="ECO:0007669"/>
    <property type="project" value="InterPro"/>
</dbReference>
<evidence type="ECO:0000256" key="4">
    <source>
        <dbReference type="ARBA" id="ARBA00022737"/>
    </source>
</evidence>
<organism evidence="8 9">
    <name type="scientific">Asparagus officinalis</name>
    <name type="common">Garden asparagus</name>
    <dbReference type="NCBI Taxonomy" id="4686"/>
    <lineage>
        <taxon>Eukaryota</taxon>
        <taxon>Viridiplantae</taxon>
        <taxon>Streptophyta</taxon>
        <taxon>Embryophyta</taxon>
        <taxon>Tracheophyta</taxon>
        <taxon>Spermatophyta</taxon>
        <taxon>Magnoliopsida</taxon>
        <taxon>Liliopsida</taxon>
        <taxon>Asparagales</taxon>
        <taxon>Asparagaceae</taxon>
        <taxon>Asparagoideae</taxon>
        <taxon>Asparagus</taxon>
    </lineage>
</organism>
<dbReference type="PROSITE" id="PS50011">
    <property type="entry name" value="PROTEIN_KINASE_DOM"/>
    <property type="match status" value="1"/>
</dbReference>
<dbReference type="PROSITE" id="PS00108">
    <property type="entry name" value="PROTEIN_KINASE_ST"/>
    <property type="match status" value="1"/>
</dbReference>
<comment type="subcellular location">
    <subcellularLocation>
        <location evidence="1">Membrane</location>
    </subcellularLocation>
</comment>
<keyword evidence="6" id="KW-0472">Membrane</keyword>
<accession>A0A1R3L7R5</accession>
<dbReference type="Pfam" id="PF00069">
    <property type="entry name" value="Pkinase"/>
    <property type="match status" value="1"/>
</dbReference>
<dbReference type="PANTHER" id="PTHR27008:SF499">
    <property type="entry name" value="OS06G0581500 PROTEIN"/>
    <property type="match status" value="1"/>
</dbReference>
<dbReference type="Proteomes" id="UP000243459">
    <property type="component" value="Unassembled WGS sequence"/>
</dbReference>
<evidence type="ECO:0000313" key="8">
    <source>
        <dbReference type="EMBL" id="ONK55655.1"/>
    </source>
</evidence>
<evidence type="ECO:0000256" key="1">
    <source>
        <dbReference type="ARBA" id="ARBA00004370"/>
    </source>
</evidence>
<evidence type="ECO:0000259" key="7">
    <source>
        <dbReference type="PROSITE" id="PS50011"/>
    </source>
</evidence>
<gene>
    <name evidence="8" type="ORF">A4U43_UnF490</name>
</gene>
<reference evidence="9" key="1">
    <citation type="journal article" date="2017" name="Nat. Commun.">
        <title>The asparagus genome sheds light on the origin and evolution of a young Y chromosome.</title>
        <authorList>
            <person name="Harkess A."/>
            <person name="Zhou J."/>
            <person name="Xu C."/>
            <person name="Bowers J.E."/>
            <person name="Van der Hulst R."/>
            <person name="Ayyampalayam S."/>
            <person name="Mercati F."/>
            <person name="Riccardi P."/>
            <person name="McKain M.R."/>
            <person name="Kakrana A."/>
            <person name="Tang H."/>
            <person name="Ray J."/>
            <person name="Groenendijk J."/>
            <person name="Arikit S."/>
            <person name="Mathioni S.M."/>
            <person name="Nakano M."/>
            <person name="Shan H."/>
            <person name="Telgmann-Rauber A."/>
            <person name="Kanno A."/>
            <person name="Yue Z."/>
            <person name="Chen H."/>
            <person name="Li W."/>
            <person name="Chen Y."/>
            <person name="Xu X."/>
            <person name="Zhang Y."/>
            <person name="Luo S."/>
            <person name="Chen H."/>
            <person name="Gao J."/>
            <person name="Mao Z."/>
            <person name="Pires J.C."/>
            <person name="Luo M."/>
            <person name="Kudrna D."/>
            <person name="Wing R.A."/>
            <person name="Meyers B.C."/>
            <person name="Yi K."/>
            <person name="Kong H."/>
            <person name="Lavrijsen P."/>
            <person name="Sunseri F."/>
            <person name="Falavigna A."/>
            <person name="Ye Y."/>
            <person name="Leebens-Mack J.H."/>
            <person name="Chen G."/>
        </authorList>
    </citation>
    <scope>NUCLEOTIDE SEQUENCE [LARGE SCALE GENOMIC DNA]</scope>
    <source>
        <strain evidence="9">cv. DH0086</strain>
    </source>
</reference>
<evidence type="ECO:0000256" key="5">
    <source>
        <dbReference type="ARBA" id="ARBA00022989"/>
    </source>
</evidence>
<evidence type="ECO:0000313" key="9">
    <source>
        <dbReference type="Proteomes" id="UP000243459"/>
    </source>
</evidence>
<dbReference type="Gene3D" id="1.10.510.10">
    <property type="entry name" value="Transferase(Phosphotransferase) domain 1"/>
    <property type="match status" value="1"/>
</dbReference>
<dbReference type="Gramene" id="ONK55655">
    <property type="protein sequence ID" value="ONK55655"/>
    <property type="gene ID" value="A4U43_UnF490"/>
</dbReference>
<dbReference type="OMA" id="APMESIG"/>
<keyword evidence="4" id="KW-0677">Repeat</keyword>
<sequence>MKGASKSYMAECEALRNIRHRNLVKIITTCSSVDFRGDDFKVVVFEFMRNGNLDDWLYPKVIEQFKPKKLNLMARLNIAIDVDFALDYLHHQCGTSIIHCDLKPSNILLGDHMTAHVGDFGLARFLKEIVSKSSQNSMS</sequence>
<evidence type="ECO:0000256" key="2">
    <source>
        <dbReference type="ARBA" id="ARBA00022614"/>
    </source>
</evidence>
<keyword evidence="5" id="KW-1133">Transmembrane helix</keyword>
<name>A0A1R3L7R5_ASPOF</name>
<dbReference type="InterPro" id="IPR011009">
    <property type="entry name" value="Kinase-like_dom_sf"/>
</dbReference>
<evidence type="ECO:0000256" key="3">
    <source>
        <dbReference type="ARBA" id="ARBA00022692"/>
    </source>
</evidence>
<dbReference type="EMBL" id="KV863326">
    <property type="protein sequence ID" value="ONK55655.1"/>
    <property type="molecule type" value="Genomic_DNA"/>
</dbReference>
<dbReference type="InterPro" id="IPR051809">
    <property type="entry name" value="Plant_receptor-like_S/T_kinase"/>
</dbReference>
<keyword evidence="9" id="KW-1185">Reference proteome</keyword>
<dbReference type="GO" id="GO:0004672">
    <property type="term" value="F:protein kinase activity"/>
    <property type="evidence" value="ECO:0007669"/>
    <property type="project" value="InterPro"/>
</dbReference>
<keyword evidence="2" id="KW-0433">Leucine-rich repeat</keyword>
<dbReference type="SUPFAM" id="SSF56112">
    <property type="entry name" value="Protein kinase-like (PK-like)"/>
    <property type="match status" value="1"/>
</dbReference>